<dbReference type="GO" id="GO:0035091">
    <property type="term" value="F:phosphatidylinositol binding"/>
    <property type="evidence" value="ECO:0007669"/>
    <property type="project" value="TreeGrafter"/>
</dbReference>
<dbReference type="OrthoDB" id="10053061at2759"/>
<dbReference type="AlphaFoldDB" id="A0A9X0CJ68"/>
<comment type="caution">
    <text evidence="2">The sequence shown here is derived from an EMBL/GenBank/DDBJ whole genome shotgun (WGS) entry which is preliminary data.</text>
</comment>
<dbReference type="EMBL" id="MU827539">
    <property type="protein sequence ID" value="KAJ7347651.1"/>
    <property type="molecule type" value="Genomic_DNA"/>
</dbReference>
<name>A0A9X0CJ68_9CNID</name>
<dbReference type="PRINTS" id="PR00391">
    <property type="entry name" value="PITRANSFER"/>
</dbReference>
<reference evidence="2" key="1">
    <citation type="submission" date="2023-01" db="EMBL/GenBank/DDBJ databases">
        <title>Genome assembly of the deep-sea coral Lophelia pertusa.</title>
        <authorList>
            <person name="Herrera S."/>
            <person name="Cordes E."/>
        </authorList>
    </citation>
    <scope>NUCLEOTIDE SEQUENCE</scope>
    <source>
        <strain evidence="2">USNM1676648</strain>
        <tissue evidence="2">Polyp</tissue>
    </source>
</reference>
<dbReference type="PANTHER" id="PTHR10658:SF81">
    <property type="entry name" value="PROTEIN RETINAL DEGENERATION B"/>
    <property type="match status" value="1"/>
</dbReference>
<dbReference type="Proteomes" id="UP001163046">
    <property type="component" value="Unassembled WGS sequence"/>
</dbReference>
<dbReference type="Pfam" id="PF02121">
    <property type="entry name" value="IP_trans"/>
    <property type="match status" value="1"/>
</dbReference>
<dbReference type="GO" id="GO:0005737">
    <property type="term" value="C:cytoplasm"/>
    <property type="evidence" value="ECO:0007669"/>
    <property type="project" value="TreeGrafter"/>
</dbReference>
<keyword evidence="3" id="KW-1185">Reference proteome</keyword>
<dbReference type="GO" id="GO:0008526">
    <property type="term" value="F:phosphatidylinositol transfer activity"/>
    <property type="evidence" value="ECO:0007669"/>
    <property type="project" value="TreeGrafter"/>
</dbReference>
<dbReference type="InterPro" id="IPR055261">
    <property type="entry name" value="PI_transfer_N"/>
</dbReference>
<feature type="non-terminal residue" evidence="2">
    <location>
        <position position="1"/>
    </location>
</feature>
<sequence>KRAGWIVLEREVEWRFLEILHTQMRPGGNGQYTKKIYHIGNHLPSWLKAILPKAALRVEEEAWNAYPYTKMRTTCPFVDKFFVDVETYYYPDAGQQVQFTQL</sequence>
<organism evidence="2 3">
    <name type="scientific">Desmophyllum pertusum</name>
    <dbReference type="NCBI Taxonomy" id="174260"/>
    <lineage>
        <taxon>Eukaryota</taxon>
        <taxon>Metazoa</taxon>
        <taxon>Cnidaria</taxon>
        <taxon>Anthozoa</taxon>
        <taxon>Hexacorallia</taxon>
        <taxon>Scleractinia</taxon>
        <taxon>Caryophylliina</taxon>
        <taxon>Caryophylliidae</taxon>
        <taxon>Desmophyllum</taxon>
    </lineage>
</organism>
<dbReference type="GO" id="GO:0008525">
    <property type="term" value="F:phosphatidylcholine transporter activity"/>
    <property type="evidence" value="ECO:0007669"/>
    <property type="project" value="TreeGrafter"/>
</dbReference>
<gene>
    <name evidence="2" type="primary">PITPNM2_4</name>
    <name evidence="2" type="ORF">OS493_039764</name>
</gene>
<dbReference type="PANTHER" id="PTHR10658">
    <property type="entry name" value="PHOSPHATIDYLINOSITOL TRANSFER PROTEIN"/>
    <property type="match status" value="1"/>
</dbReference>
<feature type="domain" description="Phosphatidylinositol transfer protein N-terminal" evidence="1">
    <location>
        <begin position="24"/>
        <end position="99"/>
    </location>
</feature>
<evidence type="ECO:0000313" key="2">
    <source>
        <dbReference type="EMBL" id="KAJ7347651.1"/>
    </source>
</evidence>
<evidence type="ECO:0000259" key="1">
    <source>
        <dbReference type="Pfam" id="PF02121"/>
    </source>
</evidence>
<accession>A0A9X0CJ68</accession>
<dbReference type="SUPFAM" id="SSF55961">
    <property type="entry name" value="Bet v1-like"/>
    <property type="match status" value="1"/>
</dbReference>
<proteinExistence type="predicted"/>
<dbReference type="InterPro" id="IPR001666">
    <property type="entry name" value="PI_transfer"/>
</dbReference>
<dbReference type="InterPro" id="IPR023393">
    <property type="entry name" value="START-like_dom_sf"/>
</dbReference>
<protein>
    <submittedName>
        <fullName evidence="2">Membrane-associated phosphatidylinositol transfer protein 2</fullName>
    </submittedName>
</protein>
<evidence type="ECO:0000313" key="3">
    <source>
        <dbReference type="Proteomes" id="UP001163046"/>
    </source>
</evidence>
<dbReference type="GO" id="GO:0031210">
    <property type="term" value="F:phosphatidylcholine binding"/>
    <property type="evidence" value="ECO:0007669"/>
    <property type="project" value="TreeGrafter"/>
</dbReference>
<dbReference type="Gene3D" id="3.30.530.20">
    <property type="match status" value="1"/>
</dbReference>